<feature type="domain" description="IclR-ED" evidence="5">
    <location>
        <begin position="82"/>
        <end position="265"/>
    </location>
</feature>
<gene>
    <name evidence="6" type="ORF">GCM10022261_16740</name>
</gene>
<keyword evidence="1" id="KW-0805">Transcription regulation</keyword>
<accession>A0ABP8EJK9</accession>
<dbReference type="EMBL" id="BAABAZ010000005">
    <property type="protein sequence ID" value="GAA4284143.1"/>
    <property type="molecule type" value="Genomic_DNA"/>
</dbReference>
<keyword evidence="7" id="KW-1185">Reference proteome</keyword>
<dbReference type="SUPFAM" id="SSF55781">
    <property type="entry name" value="GAF domain-like"/>
    <property type="match status" value="1"/>
</dbReference>
<evidence type="ECO:0000313" key="7">
    <source>
        <dbReference type="Proteomes" id="UP001501586"/>
    </source>
</evidence>
<dbReference type="Pfam" id="PF01614">
    <property type="entry name" value="IclR_C"/>
    <property type="match status" value="1"/>
</dbReference>
<dbReference type="InterPro" id="IPR029016">
    <property type="entry name" value="GAF-like_dom_sf"/>
</dbReference>
<comment type="caution">
    <text evidence="6">The sequence shown here is derived from an EMBL/GenBank/DDBJ whole genome shotgun (WGS) entry which is preliminary data.</text>
</comment>
<dbReference type="SUPFAM" id="SSF46785">
    <property type="entry name" value="Winged helix' DNA-binding domain"/>
    <property type="match status" value="1"/>
</dbReference>
<dbReference type="PANTHER" id="PTHR30136:SF35">
    <property type="entry name" value="HTH-TYPE TRANSCRIPTIONAL REGULATOR RV1719"/>
    <property type="match status" value="1"/>
</dbReference>
<dbReference type="InterPro" id="IPR005471">
    <property type="entry name" value="Tscrpt_reg_IclR_N"/>
</dbReference>
<sequence>MDPGTDSRGGTDGALPAPAVQSVDRAVQILQLLTAEPVLGVSELSRRLGVHRSTAFRLLATLEAHDLVEQVAERGSYRLGFGLLRMAHSVIARTDLAREGQLVCDVLAAQLNETVNLAVLDGGYAVTITQSVGDRVIGAARQYVGQPAPLHATSTGKLLLAHAGEAEWDGLLERGLESFTDLTITDPEALAADLTSIRERGWAAAVAEWEDGTNALAVPVRDASGSVAAAVSLTAPEFRMPESEFAALAAQLRTGAASLEARLGYGRGQR</sequence>
<keyword evidence="2" id="KW-0238">DNA-binding</keyword>
<name>A0ABP8EJK9_9MICO</name>
<reference evidence="7" key="1">
    <citation type="journal article" date="2019" name="Int. J. Syst. Evol. Microbiol.">
        <title>The Global Catalogue of Microorganisms (GCM) 10K type strain sequencing project: providing services to taxonomists for standard genome sequencing and annotation.</title>
        <authorList>
            <consortium name="The Broad Institute Genomics Platform"/>
            <consortium name="The Broad Institute Genome Sequencing Center for Infectious Disease"/>
            <person name="Wu L."/>
            <person name="Ma J."/>
        </authorList>
    </citation>
    <scope>NUCLEOTIDE SEQUENCE [LARGE SCALE GENOMIC DNA]</scope>
    <source>
        <strain evidence="7">JCM 17458</strain>
    </source>
</reference>
<evidence type="ECO:0000256" key="3">
    <source>
        <dbReference type="ARBA" id="ARBA00023163"/>
    </source>
</evidence>
<dbReference type="InterPro" id="IPR014757">
    <property type="entry name" value="Tscrpt_reg_IclR_C"/>
</dbReference>
<feature type="domain" description="HTH iclR-type" evidence="4">
    <location>
        <begin position="20"/>
        <end position="81"/>
    </location>
</feature>
<dbReference type="Gene3D" id="1.10.10.10">
    <property type="entry name" value="Winged helix-like DNA-binding domain superfamily/Winged helix DNA-binding domain"/>
    <property type="match status" value="1"/>
</dbReference>
<evidence type="ECO:0000259" key="4">
    <source>
        <dbReference type="PROSITE" id="PS51077"/>
    </source>
</evidence>
<evidence type="ECO:0000256" key="1">
    <source>
        <dbReference type="ARBA" id="ARBA00023015"/>
    </source>
</evidence>
<evidence type="ECO:0000313" key="6">
    <source>
        <dbReference type="EMBL" id="GAA4284143.1"/>
    </source>
</evidence>
<dbReference type="InterPro" id="IPR050707">
    <property type="entry name" value="HTH_MetabolicPath_Reg"/>
</dbReference>
<dbReference type="PROSITE" id="PS51077">
    <property type="entry name" value="HTH_ICLR"/>
    <property type="match status" value="1"/>
</dbReference>
<proteinExistence type="predicted"/>
<dbReference type="InterPro" id="IPR036390">
    <property type="entry name" value="WH_DNA-bd_sf"/>
</dbReference>
<dbReference type="PANTHER" id="PTHR30136">
    <property type="entry name" value="HELIX-TURN-HELIX TRANSCRIPTIONAL REGULATOR, ICLR FAMILY"/>
    <property type="match status" value="1"/>
</dbReference>
<dbReference type="RefSeq" id="WP_236864256.1">
    <property type="nucleotide sequence ID" value="NZ_BAABAZ010000005.1"/>
</dbReference>
<dbReference type="SMART" id="SM00346">
    <property type="entry name" value="HTH_ICLR"/>
    <property type="match status" value="1"/>
</dbReference>
<dbReference type="Gene3D" id="3.30.450.40">
    <property type="match status" value="1"/>
</dbReference>
<dbReference type="Proteomes" id="UP001501586">
    <property type="component" value="Unassembled WGS sequence"/>
</dbReference>
<dbReference type="InterPro" id="IPR036388">
    <property type="entry name" value="WH-like_DNA-bd_sf"/>
</dbReference>
<evidence type="ECO:0000256" key="2">
    <source>
        <dbReference type="ARBA" id="ARBA00023125"/>
    </source>
</evidence>
<dbReference type="Pfam" id="PF09339">
    <property type="entry name" value="HTH_IclR"/>
    <property type="match status" value="1"/>
</dbReference>
<dbReference type="PROSITE" id="PS51078">
    <property type="entry name" value="ICLR_ED"/>
    <property type="match status" value="1"/>
</dbReference>
<protein>
    <submittedName>
        <fullName evidence="6">IclR family transcriptional regulator</fullName>
    </submittedName>
</protein>
<organism evidence="6 7">
    <name type="scientific">Brevibacterium daeguense</name>
    <dbReference type="NCBI Taxonomy" id="909936"/>
    <lineage>
        <taxon>Bacteria</taxon>
        <taxon>Bacillati</taxon>
        <taxon>Actinomycetota</taxon>
        <taxon>Actinomycetes</taxon>
        <taxon>Micrococcales</taxon>
        <taxon>Brevibacteriaceae</taxon>
        <taxon>Brevibacterium</taxon>
    </lineage>
</organism>
<evidence type="ECO:0000259" key="5">
    <source>
        <dbReference type="PROSITE" id="PS51078"/>
    </source>
</evidence>
<keyword evidence="3" id="KW-0804">Transcription</keyword>